<dbReference type="InterPro" id="IPR015421">
    <property type="entry name" value="PyrdxlP-dep_Trfase_major"/>
</dbReference>
<dbReference type="GO" id="GO:0003700">
    <property type="term" value="F:DNA-binding transcription factor activity"/>
    <property type="evidence" value="ECO:0007669"/>
    <property type="project" value="InterPro"/>
</dbReference>
<dbReference type="GO" id="GO:0030170">
    <property type="term" value="F:pyridoxal phosphate binding"/>
    <property type="evidence" value="ECO:0007669"/>
    <property type="project" value="InterPro"/>
</dbReference>
<dbReference type="SMART" id="SM00345">
    <property type="entry name" value="HTH_GNTR"/>
    <property type="match status" value="1"/>
</dbReference>
<evidence type="ECO:0000256" key="1">
    <source>
        <dbReference type="ARBA" id="ARBA00005384"/>
    </source>
</evidence>
<organism evidence="7 8">
    <name type="scientific">Croceicoccus marinus</name>
    <dbReference type="NCBI Taxonomy" id="450378"/>
    <lineage>
        <taxon>Bacteria</taxon>
        <taxon>Pseudomonadati</taxon>
        <taxon>Pseudomonadota</taxon>
        <taxon>Alphaproteobacteria</taxon>
        <taxon>Sphingomonadales</taxon>
        <taxon>Erythrobacteraceae</taxon>
        <taxon>Croceicoccus</taxon>
    </lineage>
</organism>
<keyword evidence="3" id="KW-0805">Transcription regulation</keyword>
<accession>A0A1Z1FGW1</accession>
<name>A0A1Z1FGW1_9SPHN</name>
<dbReference type="STRING" id="450378.GCA_001661675_03365"/>
<keyword evidence="2" id="KW-0663">Pyridoxal phosphate</keyword>
<dbReference type="InterPro" id="IPR036390">
    <property type="entry name" value="WH_DNA-bd_sf"/>
</dbReference>
<evidence type="ECO:0000259" key="6">
    <source>
        <dbReference type="PROSITE" id="PS50949"/>
    </source>
</evidence>
<dbReference type="InterPro" id="IPR036388">
    <property type="entry name" value="WH-like_DNA-bd_sf"/>
</dbReference>
<evidence type="ECO:0000313" key="8">
    <source>
        <dbReference type="Proteomes" id="UP000195807"/>
    </source>
</evidence>
<dbReference type="Gene3D" id="1.10.10.10">
    <property type="entry name" value="Winged helix-like DNA-binding domain superfamily/Winged helix DNA-binding domain"/>
    <property type="match status" value="1"/>
</dbReference>
<evidence type="ECO:0000256" key="5">
    <source>
        <dbReference type="ARBA" id="ARBA00023163"/>
    </source>
</evidence>
<keyword evidence="8" id="KW-1185">Reference proteome</keyword>
<dbReference type="InterPro" id="IPR004839">
    <property type="entry name" value="Aminotransferase_I/II_large"/>
</dbReference>
<dbReference type="AlphaFoldDB" id="A0A1Z1FGW1"/>
<comment type="similarity">
    <text evidence="1">In the C-terminal section; belongs to the class-I pyridoxal-phosphate-dependent aminotransferase family.</text>
</comment>
<keyword evidence="7" id="KW-0614">Plasmid</keyword>
<evidence type="ECO:0000256" key="2">
    <source>
        <dbReference type="ARBA" id="ARBA00022898"/>
    </source>
</evidence>
<dbReference type="InterPro" id="IPR000524">
    <property type="entry name" value="Tscrpt_reg_HTH_GntR"/>
</dbReference>
<dbReference type="Pfam" id="PF00155">
    <property type="entry name" value="Aminotran_1_2"/>
    <property type="match status" value="1"/>
</dbReference>
<dbReference type="PANTHER" id="PTHR46577:SF1">
    <property type="entry name" value="HTH-TYPE TRANSCRIPTIONAL REGULATORY PROTEIN GABR"/>
    <property type="match status" value="1"/>
</dbReference>
<dbReference type="GO" id="GO:0003677">
    <property type="term" value="F:DNA binding"/>
    <property type="evidence" value="ECO:0007669"/>
    <property type="project" value="UniProtKB-KW"/>
</dbReference>
<dbReference type="OrthoDB" id="9804020at2"/>
<dbReference type="InterPro" id="IPR015422">
    <property type="entry name" value="PyrdxlP-dep_Trfase_small"/>
</dbReference>
<dbReference type="CDD" id="cd00609">
    <property type="entry name" value="AAT_like"/>
    <property type="match status" value="1"/>
</dbReference>
<keyword evidence="5" id="KW-0804">Transcription</keyword>
<keyword evidence="4" id="KW-0238">DNA-binding</keyword>
<reference evidence="7 8" key="1">
    <citation type="submission" date="2017-01" db="EMBL/GenBank/DDBJ databases">
        <title>Complete genome sequence of esterase-producing bacterium Croceicoccus marinus E4A9.</title>
        <authorList>
            <person name="Wu Y.-H."/>
            <person name="Cheng H."/>
            <person name="Xu L."/>
            <person name="Huo Y.-Y."/>
            <person name="Wang C.-S."/>
            <person name="Xu X.-W."/>
        </authorList>
    </citation>
    <scope>NUCLEOTIDE SEQUENCE [LARGE SCALE GENOMIC DNA]</scope>
    <source>
        <strain evidence="7 8">E4A9</strain>
        <plasmid evidence="8">Plasmid pcme4a9i</plasmid>
    </source>
</reference>
<evidence type="ECO:0000313" key="7">
    <source>
        <dbReference type="EMBL" id="ARU17963.1"/>
    </source>
</evidence>
<geneLocation type="plasmid" evidence="8">
    <name>pcme4a9i</name>
</geneLocation>
<dbReference type="PANTHER" id="PTHR46577">
    <property type="entry name" value="HTH-TYPE TRANSCRIPTIONAL REGULATORY PROTEIN GABR"/>
    <property type="match status" value="1"/>
</dbReference>
<dbReference type="SUPFAM" id="SSF46785">
    <property type="entry name" value="Winged helix' DNA-binding domain"/>
    <property type="match status" value="1"/>
</dbReference>
<dbReference type="InterPro" id="IPR051446">
    <property type="entry name" value="HTH_trans_reg/aminotransferase"/>
</dbReference>
<sequence>MHAKTKPEMTDWIPDLNGRNGPKYRALAEALTAAIGTGVLKPGARLPPQRELAQALGLDLTTITRAYNVARQRGLIDGRGKAGSFVRETATHAVQAAAQVDTGLNTPPVPSGGIVQDAMRKAFEQALGQGGGALLQYQAAGGDPVICQAGADLAARLGLKRSTDQFALSAGGQNGLMAISRAILVAGAKVACGEFVYPGFRAIAARLGVELVPLQAMTAAALDLACRQNDIAALYVVPTNDNPTAATIPFPERQRIAEVAQRHGLQIIEDDAYGLLPRDPLPAIASLVPDRTWHILSTSKIISPALRIAFVSAPTVTDTLRLTAEVQDIAVMPPPLNAAMVAYWLRDGTFDSLMSAVRAEAEWRSDLAGRILRDHSISRHPQGYHVWLKLPEGASASMLSQKLAAAGVGAIPSDRFAAGKVAAQALRVSLGGAAPRAMVEAALRQLAGHLSLLDVERADFV</sequence>
<evidence type="ECO:0000256" key="4">
    <source>
        <dbReference type="ARBA" id="ARBA00023125"/>
    </source>
</evidence>
<proteinExistence type="inferred from homology"/>
<protein>
    <recommendedName>
        <fullName evidence="6">HTH gntR-type domain-containing protein</fullName>
    </recommendedName>
</protein>
<dbReference type="Gene3D" id="3.40.640.10">
    <property type="entry name" value="Type I PLP-dependent aspartate aminotransferase-like (Major domain)"/>
    <property type="match status" value="1"/>
</dbReference>
<gene>
    <name evidence="7" type="ORF">A9D14_16745</name>
</gene>
<dbReference type="Gene3D" id="3.90.1150.10">
    <property type="entry name" value="Aspartate Aminotransferase, domain 1"/>
    <property type="match status" value="1"/>
</dbReference>
<dbReference type="InterPro" id="IPR015424">
    <property type="entry name" value="PyrdxlP-dep_Trfase"/>
</dbReference>
<dbReference type="Proteomes" id="UP000195807">
    <property type="component" value="Plasmid pCME4A9I"/>
</dbReference>
<dbReference type="KEGG" id="cman:A9D14_16745"/>
<dbReference type="PROSITE" id="PS50949">
    <property type="entry name" value="HTH_GNTR"/>
    <property type="match status" value="1"/>
</dbReference>
<dbReference type="EMBL" id="CP019603">
    <property type="protein sequence ID" value="ARU17963.1"/>
    <property type="molecule type" value="Genomic_DNA"/>
</dbReference>
<dbReference type="SUPFAM" id="SSF53383">
    <property type="entry name" value="PLP-dependent transferases"/>
    <property type="match status" value="1"/>
</dbReference>
<dbReference type="Pfam" id="PF00392">
    <property type="entry name" value="GntR"/>
    <property type="match status" value="1"/>
</dbReference>
<feature type="domain" description="HTH gntR-type" evidence="6">
    <location>
        <begin position="21"/>
        <end position="89"/>
    </location>
</feature>
<evidence type="ECO:0000256" key="3">
    <source>
        <dbReference type="ARBA" id="ARBA00023015"/>
    </source>
</evidence>
<dbReference type="CDD" id="cd07377">
    <property type="entry name" value="WHTH_GntR"/>
    <property type="match status" value="1"/>
</dbReference>